<gene>
    <name evidence="1" type="ORF">MEBOL_000283</name>
</gene>
<dbReference type="OrthoDB" id="5509251at2"/>
<dbReference type="EMBL" id="CP022163">
    <property type="protein sequence ID" value="ATB26849.1"/>
    <property type="molecule type" value="Genomic_DNA"/>
</dbReference>
<organism evidence="1 2">
    <name type="scientific">Melittangium boletus DSM 14713</name>
    <dbReference type="NCBI Taxonomy" id="1294270"/>
    <lineage>
        <taxon>Bacteria</taxon>
        <taxon>Pseudomonadati</taxon>
        <taxon>Myxococcota</taxon>
        <taxon>Myxococcia</taxon>
        <taxon>Myxococcales</taxon>
        <taxon>Cystobacterineae</taxon>
        <taxon>Archangiaceae</taxon>
        <taxon>Melittangium</taxon>
    </lineage>
</organism>
<proteinExistence type="predicted"/>
<sequence>MKCELDESGRYPKEARRFTLETGRPERVGEYQVVSGLRIDKSKVEDARVFKLWGWRPALIVDGEIKLALEEAGSVGGYFEEV</sequence>
<keyword evidence="2" id="KW-1185">Reference proteome</keyword>
<reference evidence="1 2" key="1">
    <citation type="submission" date="2017-06" db="EMBL/GenBank/DDBJ databases">
        <authorList>
            <person name="Kim H.J."/>
            <person name="Triplett B.A."/>
        </authorList>
    </citation>
    <scope>NUCLEOTIDE SEQUENCE [LARGE SCALE GENOMIC DNA]</scope>
    <source>
        <strain evidence="1 2">DSM 14713</strain>
    </source>
</reference>
<protein>
    <submittedName>
        <fullName evidence="1">Uncharacterized protein</fullName>
    </submittedName>
</protein>
<evidence type="ECO:0000313" key="1">
    <source>
        <dbReference type="EMBL" id="ATB26849.1"/>
    </source>
</evidence>
<accession>A0A286NUZ0</accession>
<dbReference type="Proteomes" id="UP000217289">
    <property type="component" value="Chromosome"/>
</dbReference>
<evidence type="ECO:0000313" key="2">
    <source>
        <dbReference type="Proteomes" id="UP000217289"/>
    </source>
</evidence>
<name>A0A286NUZ0_9BACT</name>
<dbReference type="KEGG" id="mbd:MEBOL_000283"/>
<dbReference type="AlphaFoldDB" id="A0A286NUZ0"/>
<dbReference type="RefSeq" id="WP_095975738.1">
    <property type="nucleotide sequence ID" value="NZ_CP022163.1"/>
</dbReference>